<feature type="region of interest" description="Disordered" evidence="1">
    <location>
        <begin position="178"/>
        <end position="227"/>
    </location>
</feature>
<feature type="compositionally biased region" description="Low complexity" evidence="1">
    <location>
        <begin position="178"/>
        <end position="210"/>
    </location>
</feature>
<accession>A0A0D2N5L0</accession>
<dbReference type="AlphaFoldDB" id="A0A0D2N5L0"/>
<organism evidence="3 4">
    <name type="scientific">Monoraphidium neglectum</name>
    <dbReference type="NCBI Taxonomy" id="145388"/>
    <lineage>
        <taxon>Eukaryota</taxon>
        <taxon>Viridiplantae</taxon>
        <taxon>Chlorophyta</taxon>
        <taxon>core chlorophytes</taxon>
        <taxon>Chlorophyceae</taxon>
        <taxon>CS clade</taxon>
        <taxon>Sphaeropleales</taxon>
        <taxon>Selenastraceae</taxon>
        <taxon>Monoraphidium</taxon>
    </lineage>
</organism>
<evidence type="ECO:0000256" key="1">
    <source>
        <dbReference type="SAM" id="MobiDB-lite"/>
    </source>
</evidence>
<keyword evidence="2" id="KW-0732">Signal</keyword>
<sequence>MARHALAAVLVLGCAAHLVAGYPAFFYSKQKGCTAHPDRGYRGHQAPQNDTTTTVAILDSAGKAVTTVCPGVAYSVKLSFGEVRLALITTNAGSFPGADAACPGRLAVDRSAPTPLGGFAPRELQTITLNVACSAATSVKIDVTSAHGSKAAYKRTAATLPVNPACAAAACAAKAKPAVKPAAKPAAKPVDAGTKAASPAPKVASPTPKVTKPAATQGDKTASPKSP</sequence>
<protein>
    <submittedName>
        <fullName evidence="3">Uncharacterized protein</fullName>
    </submittedName>
</protein>
<evidence type="ECO:0000313" key="4">
    <source>
        <dbReference type="Proteomes" id="UP000054498"/>
    </source>
</evidence>
<feature type="signal peptide" evidence="2">
    <location>
        <begin position="1"/>
        <end position="21"/>
    </location>
</feature>
<dbReference type="GeneID" id="25726512"/>
<dbReference type="OrthoDB" id="541103at2759"/>
<dbReference type="RefSeq" id="XP_013906576.1">
    <property type="nucleotide sequence ID" value="XM_014051122.1"/>
</dbReference>
<dbReference type="Proteomes" id="UP000054498">
    <property type="component" value="Unassembled WGS sequence"/>
</dbReference>
<name>A0A0D2N5L0_9CHLO</name>
<reference evidence="3 4" key="1">
    <citation type="journal article" date="2013" name="BMC Genomics">
        <title>Reconstruction of the lipid metabolism for the microalga Monoraphidium neglectum from its genome sequence reveals characteristics suitable for biofuel production.</title>
        <authorList>
            <person name="Bogen C."/>
            <person name="Al-Dilaimi A."/>
            <person name="Albersmeier A."/>
            <person name="Wichmann J."/>
            <person name="Grundmann M."/>
            <person name="Rupp O."/>
            <person name="Lauersen K.J."/>
            <person name="Blifernez-Klassen O."/>
            <person name="Kalinowski J."/>
            <person name="Goesmann A."/>
            <person name="Mussgnug J.H."/>
            <person name="Kruse O."/>
        </authorList>
    </citation>
    <scope>NUCLEOTIDE SEQUENCE [LARGE SCALE GENOMIC DNA]</scope>
    <source>
        <strain evidence="3 4">SAG 48.87</strain>
    </source>
</reference>
<feature type="compositionally biased region" description="Polar residues" evidence="1">
    <location>
        <begin position="218"/>
        <end position="227"/>
    </location>
</feature>
<gene>
    <name evidence="3" type="ORF">MNEG_0394</name>
</gene>
<proteinExistence type="predicted"/>
<evidence type="ECO:0000313" key="3">
    <source>
        <dbReference type="EMBL" id="KIZ07557.1"/>
    </source>
</evidence>
<feature type="chain" id="PRO_5002259363" evidence="2">
    <location>
        <begin position="22"/>
        <end position="227"/>
    </location>
</feature>
<keyword evidence="4" id="KW-1185">Reference proteome</keyword>
<dbReference type="KEGG" id="mng:MNEG_0394"/>
<evidence type="ECO:0000256" key="2">
    <source>
        <dbReference type="SAM" id="SignalP"/>
    </source>
</evidence>
<dbReference type="EMBL" id="KK100250">
    <property type="protein sequence ID" value="KIZ07557.1"/>
    <property type="molecule type" value="Genomic_DNA"/>
</dbReference>